<dbReference type="AlphaFoldDB" id="A0A448WZY3"/>
<dbReference type="Pfam" id="PF02136">
    <property type="entry name" value="NTF2"/>
    <property type="match status" value="1"/>
</dbReference>
<evidence type="ECO:0000259" key="2">
    <source>
        <dbReference type="Pfam" id="PF02136"/>
    </source>
</evidence>
<dbReference type="Proteomes" id="UP000784294">
    <property type="component" value="Unassembled WGS sequence"/>
</dbReference>
<dbReference type="InterPro" id="IPR032710">
    <property type="entry name" value="NTF2-like_dom_sf"/>
</dbReference>
<evidence type="ECO:0000313" key="3">
    <source>
        <dbReference type="EMBL" id="VEL24586.1"/>
    </source>
</evidence>
<evidence type="ECO:0000313" key="4">
    <source>
        <dbReference type="Proteomes" id="UP000784294"/>
    </source>
</evidence>
<feature type="domain" description="Nuclear transport factor 2" evidence="2">
    <location>
        <begin position="36"/>
        <end position="106"/>
    </location>
</feature>
<dbReference type="OrthoDB" id="25408at2759"/>
<name>A0A448WZY3_9PLAT</name>
<sequence>MASPVTSSASVSPSSSGSGKLTDQELVQWRASSEAGEKFSQLFYRAMDRPRRTDIPGFLMPAIQLLWNGNRLEGKQQVLEFYQTRLPASATTVNCVSAQPVQSNIASLHRRFITFLLL</sequence>
<reference evidence="3" key="1">
    <citation type="submission" date="2018-11" db="EMBL/GenBank/DDBJ databases">
        <authorList>
            <consortium name="Pathogen Informatics"/>
        </authorList>
    </citation>
    <scope>NUCLEOTIDE SEQUENCE</scope>
</reference>
<protein>
    <recommendedName>
        <fullName evidence="2">Nuclear transport factor 2 domain-containing protein</fullName>
    </recommendedName>
</protein>
<proteinExistence type="predicted"/>
<dbReference type="InterPro" id="IPR002075">
    <property type="entry name" value="NTF2_dom"/>
</dbReference>
<dbReference type="Gene3D" id="3.10.450.50">
    <property type="match status" value="1"/>
</dbReference>
<evidence type="ECO:0000256" key="1">
    <source>
        <dbReference type="SAM" id="MobiDB-lite"/>
    </source>
</evidence>
<gene>
    <name evidence="3" type="ORF">PXEA_LOCUS18026</name>
</gene>
<comment type="caution">
    <text evidence="3">The sequence shown here is derived from an EMBL/GenBank/DDBJ whole genome shotgun (WGS) entry which is preliminary data.</text>
</comment>
<organism evidence="3 4">
    <name type="scientific">Protopolystoma xenopodis</name>
    <dbReference type="NCBI Taxonomy" id="117903"/>
    <lineage>
        <taxon>Eukaryota</taxon>
        <taxon>Metazoa</taxon>
        <taxon>Spiralia</taxon>
        <taxon>Lophotrochozoa</taxon>
        <taxon>Platyhelminthes</taxon>
        <taxon>Monogenea</taxon>
        <taxon>Polyopisthocotylea</taxon>
        <taxon>Polystomatidea</taxon>
        <taxon>Polystomatidae</taxon>
        <taxon>Protopolystoma</taxon>
    </lineage>
</organism>
<feature type="region of interest" description="Disordered" evidence="1">
    <location>
        <begin position="1"/>
        <end position="23"/>
    </location>
</feature>
<accession>A0A448WZY3</accession>
<feature type="compositionally biased region" description="Low complexity" evidence="1">
    <location>
        <begin position="1"/>
        <end position="19"/>
    </location>
</feature>
<dbReference type="EMBL" id="CAAALY010068523">
    <property type="protein sequence ID" value="VEL24586.1"/>
    <property type="molecule type" value="Genomic_DNA"/>
</dbReference>
<keyword evidence="4" id="KW-1185">Reference proteome</keyword>
<dbReference type="SUPFAM" id="SSF54427">
    <property type="entry name" value="NTF2-like"/>
    <property type="match status" value="1"/>
</dbReference>